<name>A0A8S5RBI8_9VIRU</name>
<sequence length="157" mass="19083">MNINYNFRNIHNTYKKCSILTYDEDENYEEYDGNEENYETFTITSHHREVILTNEKHHQSIIFHEYRYNDESKLDDVCDIANYINDKAYTYLCNVLNTTDSVTVFWSQIFGTTSDYTIIYDNYFTDGEECRNYLEQNYDYCSYKYVEILGNERRKCF</sequence>
<organism evidence="1">
    <name type="scientific">virus sp. ctmTa7</name>
    <dbReference type="NCBI Taxonomy" id="2828255"/>
    <lineage>
        <taxon>Viruses</taxon>
    </lineage>
</organism>
<evidence type="ECO:0000313" key="1">
    <source>
        <dbReference type="EMBL" id="DAE28790.1"/>
    </source>
</evidence>
<protein>
    <submittedName>
        <fullName evidence="1">Uncharacterized protein</fullName>
    </submittedName>
</protein>
<dbReference type="EMBL" id="BK059091">
    <property type="protein sequence ID" value="DAE28790.1"/>
    <property type="molecule type" value="Genomic_DNA"/>
</dbReference>
<reference evidence="1" key="1">
    <citation type="journal article" date="2021" name="Proc. Natl. Acad. Sci. U.S.A.">
        <title>A Catalog of Tens of Thousands of Viruses from Human Metagenomes Reveals Hidden Associations with Chronic Diseases.</title>
        <authorList>
            <person name="Tisza M.J."/>
            <person name="Buck C.B."/>
        </authorList>
    </citation>
    <scope>NUCLEOTIDE SEQUENCE</scope>
    <source>
        <strain evidence="1">CtmTa7</strain>
    </source>
</reference>
<accession>A0A8S5RBI8</accession>
<proteinExistence type="predicted"/>